<evidence type="ECO:0000256" key="2">
    <source>
        <dbReference type="SAM" id="Phobius"/>
    </source>
</evidence>
<accession>A0A2S1R7F2</accession>
<dbReference type="Proteomes" id="UP000244928">
    <property type="component" value="Chromosome"/>
</dbReference>
<keyword evidence="4" id="KW-1185">Reference proteome</keyword>
<evidence type="ECO:0000313" key="3">
    <source>
        <dbReference type="EMBL" id="AWH92210.1"/>
    </source>
</evidence>
<organism evidence="3 4">
    <name type="scientific">Dietzia lutea</name>
    <dbReference type="NCBI Taxonomy" id="546160"/>
    <lineage>
        <taxon>Bacteria</taxon>
        <taxon>Bacillati</taxon>
        <taxon>Actinomycetota</taxon>
        <taxon>Actinomycetes</taxon>
        <taxon>Mycobacteriales</taxon>
        <taxon>Dietziaceae</taxon>
        <taxon>Dietzia</taxon>
    </lineage>
</organism>
<dbReference type="AlphaFoldDB" id="A0A2S1R7F2"/>
<dbReference type="KEGG" id="dlu:A6035_08555"/>
<proteinExistence type="predicted"/>
<keyword evidence="2" id="KW-1133">Transmembrane helix</keyword>
<evidence type="ECO:0000313" key="4">
    <source>
        <dbReference type="Proteomes" id="UP000244928"/>
    </source>
</evidence>
<feature type="transmembrane region" description="Helical" evidence="2">
    <location>
        <begin position="124"/>
        <end position="145"/>
    </location>
</feature>
<evidence type="ECO:0000256" key="1">
    <source>
        <dbReference type="SAM" id="MobiDB-lite"/>
    </source>
</evidence>
<protein>
    <submittedName>
        <fullName evidence="3">Uncharacterized protein</fullName>
    </submittedName>
</protein>
<dbReference type="EMBL" id="CP015449">
    <property type="protein sequence ID" value="AWH92210.1"/>
    <property type="molecule type" value="Genomic_DNA"/>
</dbReference>
<sequence>MDMTILEMHSHTDSTVGWTEICAAEHRAPAQRADGVRPHAGRAGDRQARGRSGTRPGARPVGRRDSASPIHGASTDRVVAHAPATSRTSAPRRIVQARPVASDRVRACRVESPAPTRVVDDVPAWALLACGIAFGVLMLLAVAFLGGPAYA</sequence>
<name>A0A2S1R7F2_9ACTN</name>
<feature type="compositionally biased region" description="Basic and acidic residues" evidence="1">
    <location>
        <begin position="28"/>
        <end position="48"/>
    </location>
</feature>
<keyword evidence="2" id="KW-0812">Transmembrane</keyword>
<feature type="region of interest" description="Disordered" evidence="1">
    <location>
        <begin position="28"/>
        <end position="86"/>
    </location>
</feature>
<gene>
    <name evidence="3" type="ORF">A6035_08555</name>
</gene>
<reference evidence="3 4" key="1">
    <citation type="submission" date="2016-04" db="EMBL/GenBank/DDBJ databases">
        <title>Complete genome sequence of Dietzia lutea YIM 80766T, a strain isolated from desert soil in Egypt.</title>
        <authorList>
            <person name="Zhao J."/>
            <person name="Hu B."/>
            <person name="Geng S."/>
            <person name="Nie Y."/>
            <person name="Tang Y."/>
        </authorList>
    </citation>
    <scope>NUCLEOTIDE SEQUENCE [LARGE SCALE GENOMIC DNA]</scope>
    <source>
        <strain evidence="3 4">YIM 80766</strain>
    </source>
</reference>
<keyword evidence="2" id="KW-0472">Membrane</keyword>